<evidence type="ECO:0000313" key="1">
    <source>
        <dbReference type="EMBL" id="KAK9010740.1"/>
    </source>
</evidence>
<protein>
    <recommendedName>
        <fullName evidence="3">Reverse transcriptase zinc-binding domain-containing protein</fullName>
    </recommendedName>
</protein>
<keyword evidence="2" id="KW-1185">Reference proteome</keyword>
<gene>
    <name evidence="1" type="ORF">V6N11_043609</name>
</gene>
<reference evidence="1 2" key="1">
    <citation type="journal article" date="2024" name="G3 (Bethesda)">
        <title>Genome assembly of Hibiscus sabdariffa L. provides insights into metabolisms of medicinal natural products.</title>
        <authorList>
            <person name="Kim T."/>
        </authorList>
    </citation>
    <scope>NUCLEOTIDE SEQUENCE [LARGE SCALE GENOMIC DNA]</scope>
    <source>
        <strain evidence="1">TK-2024</strain>
        <tissue evidence="1">Old leaves</tissue>
    </source>
</reference>
<accession>A0ABR2RCQ8</accession>
<organism evidence="1 2">
    <name type="scientific">Hibiscus sabdariffa</name>
    <name type="common">roselle</name>
    <dbReference type="NCBI Taxonomy" id="183260"/>
    <lineage>
        <taxon>Eukaryota</taxon>
        <taxon>Viridiplantae</taxon>
        <taxon>Streptophyta</taxon>
        <taxon>Embryophyta</taxon>
        <taxon>Tracheophyta</taxon>
        <taxon>Spermatophyta</taxon>
        <taxon>Magnoliopsida</taxon>
        <taxon>eudicotyledons</taxon>
        <taxon>Gunneridae</taxon>
        <taxon>Pentapetalae</taxon>
        <taxon>rosids</taxon>
        <taxon>malvids</taxon>
        <taxon>Malvales</taxon>
        <taxon>Malvaceae</taxon>
        <taxon>Malvoideae</taxon>
        <taxon>Hibiscus</taxon>
    </lineage>
</organism>
<comment type="caution">
    <text evidence="1">The sequence shown here is derived from an EMBL/GenBank/DDBJ whole genome shotgun (WGS) entry which is preliminary data.</text>
</comment>
<evidence type="ECO:0008006" key="3">
    <source>
        <dbReference type="Google" id="ProtNLM"/>
    </source>
</evidence>
<evidence type="ECO:0000313" key="2">
    <source>
        <dbReference type="Proteomes" id="UP001396334"/>
    </source>
</evidence>
<sequence>MYHDFSVSAAHGIRTSLGSSNLVSDLVWSAIAKYKRKQRIKVFLWLVCRGRLLTNGQSNFCLPLPTWTRKTLSLAGDFVKAKDGWDFLFSSIVWNLWLYRNAMVFDPDNVSSEPVLDFSRRQADEALRAYQTLLVAHKY</sequence>
<dbReference type="Proteomes" id="UP001396334">
    <property type="component" value="Unassembled WGS sequence"/>
</dbReference>
<name>A0ABR2RCQ8_9ROSI</name>
<proteinExistence type="predicted"/>
<dbReference type="EMBL" id="JBBPBN010000023">
    <property type="protein sequence ID" value="KAK9010740.1"/>
    <property type="molecule type" value="Genomic_DNA"/>
</dbReference>